<proteinExistence type="predicted"/>
<reference evidence="7 8" key="1">
    <citation type="submission" date="2020-06" db="EMBL/GenBank/DDBJ databases">
        <title>Dyadobacter sandarakinus sp. nov., isolated from the soil of the Arctic Yellow River Station.</title>
        <authorList>
            <person name="Zhang Y."/>
            <person name="Peng F."/>
        </authorList>
    </citation>
    <scope>NUCLEOTIDE SEQUENCE [LARGE SCALE GENOMIC DNA]</scope>
    <source>
        <strain evidence="7 8">Q3-56</strain>
    </source>
</reference>
<dbReference type="PRINTS" id="PR01021">
    <property type="entry name" value="OMPADOMAIN"/>
</dbReference>
<dbReference type="InterPro" id="IPR036737">
    <property type="entry name" value="OmpA-like_sf"/>
</dbReference>
<keyword evidence="8" id="KW-1185">Reference proteome</keyword>
<keyword evidence="3" id="KW-0998">Cell outer membrane</keyword>
<feature type="compositionally biased region" description="Low complexity" evidence="5">
    <location>
        <begin position="64"/>
        <end position="88"/>
    </location>
</feature>
<sequence>MKNLILYAILITGLHTITHAQFLESLDRKVKSQVKTRVDNNVDQAIDNKLDEAEKAIKKKNTGKSKSTASTSTPDQPQQHAAAQPDTAGSQPKVRSTTRYDFIPGERILYTEDFAAEPVGEMPVSWNASGNGQVVTVEGYHGKWLRMFPGTKYLSGNEKELGENYTVEFDVLLHGTPPSGTRFLPEMAIGLLSSAGKPTTDNSFVLPYDHPENVTELYFKPNVDAISRIKLESRVKHGAVSFKTENTEVATFGKTIGKSVHYAIQVQKQRLRFWVDGSKVFDIPRAINLTPALNQLYFNIKESWPYNESNYGLYVSNLKIASGLPDMRSKLMDAGKFSTNGILFAVNSDQVQPQSMGTIQAIAQILKENPAVRIRIVGHTDSDGDNAANLSLSRSRALAVKSLLEKEFEVQSSRLEADGKGESEPVAKDTSKESKALNRRVEFIKI</sequence>
<dbReference type="SUPFAM" id="SSF49899">
    <property type="entry name" value="Concanavalin A-like lectins/glucanases"/>
    <property type="match status" value="1"/>
</dbReference>
<dbReference type="Gene3D" id="2.60.120.560">
    <property type="entry name" value="Exo-inulinase, domain 1"/>
    <property type="match status" value="1"/>
</dbReference>
<evidence type="ECO:0000256" key="2">
    <source>
        <dbReference type="ARBA" id="ARBA00023136"/>
    </source>
</evidence>
<dbReference type="PANTHER" id="PTHR30329:SF21">
    <property type="entry name" value="LIPOPROTEIN YIAD-RELATED"/>
    <property type="match status" value="1"/>
</dbReference>
<keyword evidence="2 4" id="KW-0472">Membrane</keyword>
<dbReference type="InterPro" id="IPR013320">
    <property type="entry name" value="ConA-like_dom_sf"/>
</dbReference>
<dbReference type="InterPro" id="IPR006664">
    <property type="entry name" value="OMP_bac"/>
</dbReference>
<feature type="region of interest" description="Disordered" evidence="5">
    <location>
        <begin position="57"/>
        <end position="97"/>
    </location>
</feature>
<feature type="domain" description="OmpA-like" evidence="6">
    <location>
        <begin position="331"/>
        <end position="446"/>
    </location>
</feature>
<accession>A0ABX7I5J7</accession>
<feature type="region of interest" description="Disordered" evidence="5">
    <location>
        <begin position="413"/>
        <end position="434"/>
    </location>
</feature>
<dbReference type="PANTHER" id="PTHR30329">
    <property type="entry name" value="STATOR ELEMENT OF FLAGELLAR MOTOR COMPLEX"/>
    <property type="match status" value="1"/>
</dbReference>
<dbReference type="PROSITE" id="PS51123">
    <property type="entry name" value="OMPA_2"/>
    <property type="match status" value="1"/>
</dbReference>
<evidence type="ECO:0000313" key="7">
    <source>
        <dbReference type="EMBL" id="QRR01374.1"/>
    </source>
</evidence>
<name>A0ABX7I5J7_9BACT</name>
<dbReference type="SUPFAM" id="SSF103088">
    <property type="entry name" value="OmpA-like"/>
    <property type="match status" value="1"/>
</dbReference>
<dbReference type="RefSeq" id="WP_204663628.1">
    <property type="nucleotide sequence ID" value="NZ_CP056775.1"/>
</dbReference>
<evidence type="ECO:0000256" key="5">
    <source>
        <dbReference type="SAM" id="MobiDB-lite"/>
    </source>
</evidence>
<evidence type="ECO:0000259" key="6">
    <source>
        <dbReference type="PROSITE" id="PS51123"/>
    </source>
</evidence>
<evidence type="ECO:0000256" key="4">
    <source>
        <dbReference type="PROSITE-ProRule" id="PRU00473"/>
    </source>
</evidence>
<dbReference type="Gene3D" id="3.30.1330.60">
    <property type="entry name" value="OmpA-like domain"/>
    <property type="match status" value="1"/>
</dbReference>
<dbReference type="InterPro" id="IPR050330">
    <property type="entry name" value="Bact_OuterMem_StrucFunc"/>
</dbReference>
<evidence type="ECO:0000256" key="3">
    <source>
        <dbReference type="ARBA" id="ARBA00023237"/>
    </source>
</evidence>
<protein>
    <submittedName>
        <fullName evidence="7">OmpA family protein</fullName>
    </submittedName>
</protein>
<dbReference type="EMBL" id="CP056775">
    <property type="protein sequence ID" value="QRR01374.1"/>
    <property type="molecule type" value="Genomic_DNA"/>
</dbReference>
<evidence type="ECO:0000256" key="1">
    <source>
        <dbReference type="ARBA" id="ARBA00004442"/>
    </source>
</evidence>
<gene>
    <name evidence="7" type="ORF">HWI92_10910</name>
</gene>
<dbReference type="Pfam" id="PF00691">
    <property type="entry name" value="OmpA"/>
    <property type="match status" value="1"/>
</dbReference>
<dbReference type="InterPro" id="IPR006665">
    <property type="entry name" value="OmpA-like"/>
</dbReference>
<evidence type="ECO:0000313" key="8">
    <source>
        <dbReference type="Proteomes" id="UP000612680"/>
    </source>
</evidence>
<organism evidence="7 8">
    <name type="scientific">Dyadobacter sandarakinus</name>
    <dbReference type="NCBI Taxonomy" id="2747268"/>
    <lineage>
        <taxon>Bacteria</taxon>
        <taxon>Pseudomonadati</taxon>
        <taxon>Bacteroidota</taxon>
        <taxon>Cytophagia</taxon>
        <taxon>Cytophagales</taxon>
        <taxon>Spirosomataceae</taxon>
        <taxon>Dyadobacter</taxon>
    </lineage>
</organism>
<dbReference type="Proteomes" id="UP000612680">
    <property type="component" value="Chromosome"/>
</dbReference>
<dbReference type="CDD" id="cd07185">
    <property type="entry name" value="OmpA_C-like"/>
    <property type="match status" value="1"/>
</dbReference>
<comment type="subcellular location">
    <subcellularLocation>
        <location evidence="1">Cell outer membrane</location>
    </subcellularLocation>
</comment>